<proteinExistence type="inferred from homology"/>
<evidence type="ECO:0000256" key="1">
    <source>
        <dbReference type="ARBA" id="ARBA00001974"/>
    </source>
</evidence>
<keyword evidence="4" id="KW-0274">FAD</keyword>
<dbReference type="InterPro" id="IPR045170">
    <property type="entry name" value="MTOX"/>
</dbReference>
<evidence type="ECO:0000256" key="4">
    <source>
        <dbReference type="ARBA" id="ARBA00022827"/>
    </source>
</evidence>
<protein>
    <recommendedName>
        <fullName evidence="6">FAD dependent oxidoreductase domain-containing protein</fullName>
    </recommendedName>
</protein>
<dbReference type="PANTHER" id="PTHR10961">
    <property type="entry name" value="PEROXISOMAL SARCOSINE OXIDASE"/>
    <property type="match status" value="1"/>
</dbReference>
<reference evidence="7 8" key="1">
    <citation type="journal article" date="2020" name="Microbiol. Resour. Announc.">
        <title>Draft Genome Sequence of a Cladosporium Species Isolated from the Mesophotic Ascidian Didemnum maculosum.</title>
        <authorList>
            <person name="Gioti A."/>
            <person name="Siaperas R."/>
            <person name="Nikolaivits E."/>
            <person name="Le Goff G."/>
            <person name="Ouazzani J."/>
            <person name="Kotoulas G."/>
            <person name="Topakas E."/>
        </authorList>
    </citation>
    <scope>NUCLEOTIDE SEQUENCE [LARGE SCALE GENOMIC DNA]</scope>
    <source>
        <strain evidence="7 8">TM138-S3</strain>
    </source>
</reference>
<keyword evidence="8" id="KW-1185">Reference proteome</keyword>
<dbReference type="GeneID" id="96007710"/>
<name>A0AB34KI72_9PEZI</name>
<dbReference type="AlphaFoldDB" id="A0AB34KI72"/>
<accession>A0AB34KI72</accession>
<comment type="caution">
    <text evidence="7">The sequence shown here is derived from an EMBL/GenBank/DDBJ whole genome shotgun (WGS) entry which is preliminary data.</text>
</comment>
<evidence type="ECO:0000313" key="7">
    <source>
        <dbReference type="EMBL" id="KAL1584458.1"/>
    </source>
</evidence>
<sequence>MSTTDEIVETPPMMNEPIIIVGAGVFGLSTAIHLAKRGYKDVTVYDRHSYDDSQFSYFKGADSASADINKIIRSAYGGVSIYQDLSLEAIEGWKEWNERLRKGEDLLSGLSRGDQVFVPNGNLSMTDTNEITEFDQATITSMEAAGYPGTQLNVTDARDRKIAAEKGFGLAIDPFGRERRGQPNTAVLDTTGGTAVADKACRFALHEARSLGVNFVLHPSKGAFKCLTYHSNARRRVTGITTSDGRSHPACMTIMACGAWTPSLVPEMDGLCEATAGTVALIKIPRESPLWDRFSPDNFPSWQWNMRNGSEGGLYGFARNEEGWLKIGYRGLKYTNPISQADSIQRSVPVTRWTPDRKGGERLTSAPEHALKVIERFLQNYLPELGAAGLKISKTRICWYNDSFDNHLVIDRVPEVGGLMVATGDSGHAFKYLPVLGSYIVDVMERRGIDRACIRAWQWRSLGVETPQNVLMEGSASPRSLQKVPLVAEENLSAPLRARL</sequence>
<comment type="cofactor">
    <cofactor evidence="1">
        <name>FAD</name>
        <dbReference type="ChEBI" id="CHEBI:57692"/>
    </cofactor>
</comment>
<dbReference type="PANTHER" id="PTHR10961:SF15">
    <property type="entry name" value="FAD DEPENDENT OXIDOREDUCTASE DOMAIN-CONTAINING PROTEIN"/>
    <property type="match status" value="1"/>
</dbReference>
<dbReference type="Gene3D" id="3.50.50.60">
    <property type="entry name" value="FAD/NAD(P)-binding domain"/>
    <property type="match status" value="1"/>
</dbReference>
<dbReference type="Gene3D" id="3.30.9.10">
    <property type="entry name" value="D-Amino Acid Oxidase, subunit A, domain 2"/>
    <property type="match status" value="1"/>
</dbReference>
<evidence type="ECO:0000256" key="2">
    <source>
        <dbReference type="ARBA" id="ARBA00010989"/>
    </source>
</evidence>
<comment type="similarity">
    <text evidence="2">Belongs to the MSOX/MTOX family.</text>
</comment>
<dbReference type="SUPFAM" id="SSF51905">
    <property type="entry name" value="FAD/NAD(P)-binding domain"/>
    <property type="match status" value="1"/>
</dbReference>
<evidence type="ECO:0000256" key="5">
    <source>
        <dbReference type="ARBA" id="ARBA00023002"/>
    </source>
</evidence>
<organism evidence="7 8">
    <name type="scientific">Cladosporium halotolerans</name>
    <dbReference type="NCBI Taxonomy" id="1052096"/>
    <lineage>
        <taxon>Eukaryota</taxon>
        <taxon>Fungi</taxon>
        <taxon>Dikarya</taxon>
        <taxon>Ascomycota</taxon>
        <taxon>Pezizomycotina</taxon>
        <taxon>Dothideomycetes</taxon>
        <taxon>Dothideomycetidae</taxon>
        <taxon>Cladosporiales</taxon>
        <taxon>Cladosporiaceae</taxon>
        <taxon>Cladosporium</taxon>
    </lineage>
</organism>
<gene>
    <name evidence="7" type="ORF">WHR41_06267</name>
</gene>
<dbReference type="EMBL" id="JAAQHG020000026">
    <property type="protein sequence ID" value="KAL1584458.1"/>
    <property type="molecule type" value="Genomic_DNA"/>
</dbReference>
<dbReference type="GO" id="GO:0050660">
    <property type="term" value="F:flavin adenine dinucleotide binding"/>
    <property type="evidence" value="ECO:0007669"/>
    <property type="project" value="InterPro"/>
</dbReference>
<dbReference type="Proteomes" id="UP000803884">
    <property type="component" value="Unassembled WGS sequence"/>
</dbReference>
<feature type="domain" description="FAD dependent oxidoreductase" evidence="6">
    <location>
        <begin position="18"/>
        <end position="442"/>
    </location>
</feature>
<dbReference type="Pfam" id="PF01266">
    <property type="entry name" value="DAO"/>
    <property type="match status" value="1"/>
</dbReference>
<dbReference type="InterPro" id="IPR006076">
    <property type="entry name" value="FAD-dep_OxRdtase"/>
</dbReference>
<dbReference type="GO" id="GO:0008115">
    <property type="term" value="F:sarcosine oxidase activity"/>
    <property type="evidence" value="ECO:0007669"/>
    <property type="project" value="TreeGrafter"/>
</dbReference>
<dbReference type="RefSeq" id="XP_069227564.1">
    <property type="nucleotide sequence ID" value="XM_069374872.1"/>
</dbReference>
<evidence type="ECO:0000313" key="8">
    <source>
        <dbReference type="Proteomes" id="UP000803884"/>
    </source>
</evidence>
<keyword evidence="3" id="KW-0285">Flavoprotein</keyword>
<dbReference type="InterPro" id="IPR036188">
    <property type="entry name" value="FAD/NAD-bd_sf"/>
</dbReference>
<keyword evidence="5" id="KW-0560">Oxidoreductase</keyword>
<evidence type="ECO:0000259" key="6">
    <source>
        <dbReference type="Pfam" id="PF01266"/>
    </source>
</evidence>
<evidence type="ECO:0000256" key="3">
    <source>
        <dbReference type="ARBA" id="ARBA00022630"/>
    </source>
</evidence>